<reference evidence="6" key="2">
    <citation type="submission" date="2020-11" db="EMBL/GenBank/DDBJ databases">
        <authorList>
            <person name="McCartney M.A."/>
            <person name="Auch B."/>
            <person name="Kono T."/>
            <person name="Mallez S."/>
            <person name="Becker A."/>
            <person name="Gohl D.M."/>
            <person name="Silverstein K.A.T."/>
            <person name="Koren S."/>
            <person name="Bechman K.B."/>
            <person name="Herman A."/>
            <person name="Abrahante J.E."/>
            <person name="Garbe J."/>
        </authorList>
    </citation>
    <scope>NUCLEOTIDE SEQUENCE</scope>
    <source>
        <strain evidence="6">Duluth1</strain>
        <tissue evidence="6">Whole animal</tissue>
    </source>
</reference>
<evidence type="ECO:0000256" key="4">
    <source>
        <dbReference type="PROSITE-ProRule" id="PRU00449"/>
    </source>
</evidence>
<keyword evidence="7" id="KW-1185">Reference proteome</keyword>
<feature type="domain" description="AN1-type" evidence="5">
    <location>
        <begin position="5"/>
        <end position="53"/>
    </location>
</feature>
<dbReference type="Gene3D" id="4.10.1110.10">
    <property type="entry name" value="AN1-like Zinc finger"/>
    <property type="match status" value="2"/>
</dbReference>
<accession>A0A9D4IJT9</accession>
<sequence length="270" mass="30125">MAELPNIGKHCSVGSCKLLDFLPFACDGCKKIFCSEHRVKDVHCCSSEYISKATGEFSGVKGYDCSLLGCKKRELTPIMCEKCRLSFCLSHRHEVDHNCSKLEKTDTTTSVSRTAEHVKTILESKTGESSKRRQGVKNAKMAAKVSLMKMKMKSLGDPGCPEAERVYFQVYPPLECQKPEQPLYFSKVWTIGRAIDSIAERLKLPNKNNVQDAKKLRLFSADTGALLATDCDIGCMVQQELVFSGSPVILEYVDSSCVELQDLIQYKVSR</sequence>
<comment type="caution">
    <text evidence="6">The sequence shown here is derived from an EMBL/GenBank/DDBJ whole genome shotgun (WGS) entry which is preliminary data.</text>
</comment>
<dbReference type="EMBL" id="JAIWYP010000009">
    <property type="protein sequence ID" value="KAH3776945.1"/>
    <property type="molecule type" value="Genomic_DNA"/>
</dbReference>
<evidence type="ECO:0000256" key="3">
    <source>
        <dbReference type="ARBA" id="ARBA00022833"/>
    </source>
</evidence>
<keyword evidence="3" id="KW-0862">Zinc</keyword>
<keyword evidence="2 4" id="KW-0863">Zinc-finger</keyword>
<dbReference type="InterPro" id="IPR000058">
    <property type="entry name" value="Znf_AN1"/>
</dbReference>
<dbReference type="InterPro" id="IPR035896">
    <property type="entry name" value="AN1-like_Znf"/>
</dbReference>
<dbReference type="PANTHER" id="PTHR14677:SF37">
    <property type="entry name" value="AN1-TYPE ZINC FINGER PROTEIN 1"/>
    <property type="match status" value="1"/>
</dbReference>
<dbReference type="Proteomes" id="UP000828390">
    <property type="component" value="Unassembled WGS sequence"/>
</dbReference>
<evidence type="ECO:0000256" key="1">
    <source>
        <dbReference type="ARBA" id="ARBA00022723"/>
    </source>
</evidence>
<dbReference type="PANTHER" id="PTHR14677">
    <property type="entry name" value="ARSENITE INDUCUBLE RNA ASSOCIATED PROTEIN AIP-1-RELATED"/>
    <property type="match status" value="1"/>
</dbReference>
<dbReference type="Pfam" id="PF25327">
    <property type="entry name" value="UBL_ZFAND1"/>
    <property type="match status" value="1"/>
</dbReference>
<reference evidence="6" key="1">
    <citation type="journal article" date="2019" name="bioRxiv">
        <title>The Genome of the Zebra Mussel, Dreissena polymorpha: A Resource for Invasive Species Research.</title>
        <authorList>
            <person name="McCartney M.A."/>
            <person name="Auch B."/>
            <person name="Kono T."/>
            <person name="Mallez S."/>
            <person name="Zhang Y."/>
            <person name="Obille A."/>
            <person name="Becker A."/>
            <person name="Abrahante J.E."/>
            <person name="Garbe J."/>
            <person name="Badalamenti J.P."/>
            <person name="Herman A."/>
            <person name="Mangelson H."/>
            <person name="Liachko I."/>
            <person name="Sullivan S."/>
            <person name="Sone E.D."/>
            <person name="Koren S."/>
            <person name="Silverstein K.A.T."/>
            <person name="Beckman K.B."/>
            <person name="Gohl D.M."/>
        </authorList>
    </citation>
    <scope>NUCLEOTIDE SEQUENCE</scope>
    <source>
        <strain evidence="6">Duluth1</strain>
        <tissue evidence="6">Whole animal</tissue>
    </source>
</reference>
<dbReference type="Pfam" id="PF01428">
    <property type="entry name" value="zf-AN1"/>
    <property type="match status" value="2"/>
</dbReference>
<protein>
    <recommendedName>
        <fullName evidence="5">AN1-type domain-containing protein</fullName>
    </recommendedName>
</protein>
<dbReference type="SUPFAM" id="SSF118310">
    <property type="entry name" value="AN1-like Zinc finger"/>
    <property type="match status" value="2"/>
</dbReference>
<feature type="domain" description="AN1-type" evidence="5">
    <location>
        <begin position="59"/>
        <end position="107"/>
    </location>
</feature>
<dbReference type="AlphaFoldDB" id="A0A9D4IJT9"/>
<organism evidence="6 7">
    <name type="scientific">Dreissena polymorpha</name>
    <name type="common">Zebra mussel</name>
    <name type="synonym">Mytilus polymorpha</name>
    <dbReference type="NCBI Taxonomy" id="45954"/>
    <lineage>
        <taxon>Eukaryota</taxon>
        <taxon>Metazoa</taxon>
        <taxon>Spiralia</taxon>
        <taxon>Lophotrochozoa</taxon>
        <taxon>Mollusca</taxon>
        <taxon>Bivalvia</taxon>
        <taxon>Autobranchia</taxon>
        <taxon>Heteroconchia</taxon>
        <taxon>Euheterodonta</taxon>
        <taxon>Imparidentia</taxon>
        <taxon>Neoheterodontei</taxon>
        <taxon>Myida</taxon>
        <taxon>Dreissenoidea</taxon>
        <taxon>Dreissenidae</taxon>
        <taxon>Dreissena</taxon>
    </lineage>
</organism>
<dbReference type="GO" id="GO:0005737">
    <property type="term" value="C:cytoplasm"/>
    <property type="evidence" value="ECO:0007669"/>
    <property type="project" value="TreeGrafter"/>
</dbReference>
<gene>
    <name evidence="6" type="ORF">DPMN_178379</name>
</gene>
<keyword evidence="1" id="KW-0479">Metal-binding</keyword>
<dbReference type="OrthoDB" id="431929at2759"/>
<dbReference type="InterPro" id="IPR057358">
    <property type="entry name" value="UBL_ZFAND1-like"/>
</dbReference>
<dbReference type="GO" id="GO:0008270">
    <property type="term" value="F:zinc ion binding"/>
    <property type="evidence" value="ECO:0007669"/>
    <property type="project" value="UniProtKB-KW"/>
</dbReference>
<dbReference type="SMART" id="SM00154">
    <property type="entry name" value="ZnF_AN1"/>
    <property type="match status" value="2"/>
</dbReference>
<proteinExistence type="predicted"/>
<name>A0A9D4IJT9_DREPO</name>
<evidence type="ECO:0000313" key="7">
    <source>
        <dbReference type="Proteomes" id="UP000828390"/>
    </source>
</evidence>
<dbReference type="PROSITE" id="PS51039">
    <property type="entry name" value="ZF_AN1"/>
    <property type="match status" value="2"/>
</dbReference>
<evidence type="ECO:0000259" key="5">
    <source>
        <dbReference type="PROSITE" id="PS51039"/>
    </source>
</evidence>
<evidence type="ECO:0000313" key="6">
    <source>
        <dbReference type="EMBL" id="KAH3776945.1"/>
    </source>
</evidence>
<evidence type="ECO:0000256" key="2">
    <source>
        <dbReference type="ARBA" id="ARBA00022771"/>
    </source>
</evidence>